<name>A0A7G6Y8Y1_9MICO</name>
<evidence type="ECO:0000259" key="10">
    <source>
        <dbReference type="Pfam" id="PF01850"/>
    </source>
</evidence>
<evidence type="ECO:0000256" key="7">
    <source>
        <dbReference type="ARBA" id="ARBA00038093"/>
    </source>
</evidence>
<organism evidence="11 12">
    <name type="scientific">Leifsonia shinshuensis</name>
    <dbReference type="NCBI Taxonomy" id="150026"/>
    <lineage>
        <taxon>Bacteria</taxon>
        <taxon>Bacillati</taxon>
        <taxon>Actinomycetota</taxon>
        <taxon>Actinomycetes</taxon>
        <taxon>Micrococcales</taxon>
        <taxon>Microbacteriaceae</taxon>
        <taxon>Leifsonia</taxon>
    </lineage>
</organism>
<dbReference type="GO" id="GO:0000287">
    <property type="term" value="F:magnesium ion binding"/>
    <property type="evidence" value="ECO:0007669"/>
    <property type="project" value="UniProtKB-UniRule"/>
</dbReference>
<feature type="binding site" evidence="8">
    <location>
        <position position="133"/>
    </location>
    <ligand>
        <name>Mg(2+)</name>
        <dbReference type="ChEBI" id="CHEBI:18420"/>
    </ligand>
</feature>
<evidence type="ECO:0000256" key="8">
    <source>
        <dbReference type="HAMAP-Rule" id="MF_00265"/>
    </source>
</evidence>
<dbReference type="InterPro" id="IPR050556">
    <property type="entry name" value="Type_II_TA_system_RNase"/>
</dbReference>
<dbReference type="AlphaFoldDB" id="A0A7G6Y8Y1"/>
<gene>
    <name evidence="8" type="primary">vapC</name>
    <name evidence="11" type="ORF">F1C12_07240</name>
</gene>
<sequence>MGADRSGRPAAGQERRRGLGARARRAAGRAGPPGPVAVRALLDTNVVITGGFVAPAEITEVAICSISYAELEQGLVAPGLDPAALADRKLQVLEIRQAFGRGLPFDDVAAMYYGRIVEAVHASGRSPRGRIADLMIAAVARAHGAAIVTHNVADFAGLERIVQVISAD</sequence>
<comment type="similarity">
    <text evidence="7 8">Belongs to the PINc/VapC protein family.</text>
</comment>
<evidence type="ECO:0000256" key="4">
    <source>
        <dbReference type="ARBA" id="ARBA00022723"/>
    </source>
</evidence>
<accession>A0A7G6Y8Y1</accession>
<dbReference type="PANTHER" id="PTHR33653:SF1">
    <property type="entry name" value="RIBONUCLEASE VAPC2"/>
    <property type="match status" value="1"/>
</dbReference>
<dbReference type="GO" id="GO:0090729">
    <property type="term" value="F:toxin activity"/>
    <property type="evidence" value="ECO:0007669"/>
    <property type="project" value="UniProtKB-KW"/>
</dbReference>
<keyword evidence="3 8" id="KW-0540">Nuclease</keyword>
<dbReference type="InterPro" id="IPR029060">
    <property type="entry name" value="PIN-like_dom_sf"/>
</dbReference>
<protein>
    <recommendedName>
        <fullName evidence="8">Ribonuclease VapC</fullName>
        <shortName evidence="8">RNase VapC</shortName>
        <ecNumber evidence="8">3.1.-.-</ecNumber>
    </recommendedName>
    <alternativeName>
        <fullName evidence="8">Toxin VapC</fullName>
    </alternativeName>
</protein>
<dbReference type="Gene3D" id="3.40.50.1010">
    <property type="entry name" value="5'-nuclease"/>
    <property type="match status" value="1"/>
</dbReference>
<comment type="function">
    <text evidence="8">Toxic component of a toxin-antitoxin (TA) system. An RNase.</text>
</comment>
<evidence type="ECO:0000256" key="6">
    <source>
        <dbReference type="ARBA" id="ARBA00022842"/>
    </source>
</evidence>
<reference evidence="12" key="1">
    <citation type="submission" date="2019-09" db="EMBL/GenBank/DDBJ databases">
        <title>Antimicrobial potential of Antarctic Bacteria.</title>
        <authorList>
            <person name="Benaud N."/>
            <person name="Edwards R.J."/>
            <person name="Ferrari B.C."/>
        </authorList>
    </citation>
    <scope>NUCLEOTIDE SEQUENCE [LARGE SCALE GENOMIC DNA]</scope>
    <source>
        <strain evidence="12">INR9</strain>
    </source>
</reference>
<dbReference type="Pfam" id="PF01850">
    <property type="entry name" value="PIN"/>
    <property type="match status" value="1"/>
</dbReference>
<feature type="domain" description="PIN" evidence="10">
    <location>
        <begin position="41"/>
        <end position="151"/>
    </location>
</feature>
<dbReference type="EMBL" id="CP043641">
    <property type="protein sequence ID" value="QNE34946.1"/>
    <property type="molecule type" value="Genomic_DNA"/>
</dbReference>
<evidence type="ECO:0000256" key="2">
    <source>
        <dbReference type="ARBA" id="ARBA00022649"/>
    </source>
</evidence>
<evidence type="ECO:0000256" key="1">
    <source>
        <dbReference type="ARBA" id="ARBA00001946"/>
    </source>
</evidence>
<dbReference type="EC" id="3.1.-.-" evidence="8"/>
<dbReference type="HAMAP" id="MF_00265">
    <property type="entry name" value="VapC_Nob1"/>
    <property type="match status" value="1"/>
</dbReference>
<keyword evidence="4 8" id="KW-0479">Metal-binding</keyword>
<dbReference type="GO" id="GO:0004540">
    <property type="term" value="F:RNA nuclease activity"/>
    <property type="evidence" value="ECO:0007669"/>
    <property type="project" value="InterPro"/>
</dbReference>
<evidence type="ECO:0000256" key="3">
    <source>
        <dbReference type="ARBA" id="ARBA00022722"/>
    </source>
</evidence>
<evidence type="ECO:0000313" key="12">
    <source>
        <dbReference type="Proteomes" id="UP000515511"/>
    </source>
</evidence>
<proteinExistence type="inferred from homology"/>
<evidence type="ECO:0000256" key="9">
    <source>
        <dbReference type="SAM" id="MobiDB-lite"/>
    </source>
</evidence>
<dbReference type="InterPro" id="IPR022907">
    <property type="entry name" value="VapC_family"/>
</dbReference>
<dbReference type="PANTHER" id="PTHR33653">
    <property type="entry name" value="RIBONUCLEASE VAPC2"/>
    <property type="match status" value="1"/>
</dbReference>
<dbReference type="InterPro" id="IPR002716">
    <property type="entry name" value="PIN_dom"/>
</dbReference>
<evidence type="ECO:0000313" key="11">
    <source>
        <dbReference type="EMBL" id="QNE34946.1"/>
    </source>
</evidence>
<feature type="compositionally biased region" description="Basic residues" evidence="9">
    <location>
        <begin position="18"/>
        <end position="27"/>
    </location>
</feature>
<feature type="binding site" evidence="8">
    <location>
        <position position="43"/>
    </location>
    <ligand>
        <name>Mg(2+)</name>
        <dbReference type="ChEBI" id="CHEBI:18420"/>
    </ligand>
</feature>
<feature type="region of interest" description="Disordered" evidence="9">
    <location>
        <begin position="1"/>
        <end position="31"/>
    </location>
</feature>
<comment type="cofactor">
    <cofactor evidence="1 8">
        <name>Mg(2+)</name>
        <dbReference type="ChEBI" id="CHEBI:18420"/>
    </cofactor>
</comment>
<dbReference type="Proteomes" id="UP000515511">
    <property type="component" value="Chromosome"/>
</dbReference>
<dbReference type="SUPFAM" id="SSF88723">
    <property type="entry name" value="PIN domain-like"/>
    <property type="match status" value="1"/>
</dbReference>
<dbReference type="GO" id="GO:0016787">
    <property type="term" value="F:hydrolase activity"/>
    <property type="evidence" value="ECO:0007669"/>
    <property type="project" value="UniProtKB-KW"/>
</dbReference>
<evidence type="ECO:0000256" key="5">
    <source>
        <dbReference type="ARBA" id="ARBA00022801"/>
    </source>
</evidence>
<keyword evidence="6 8" id="KW-0460">Magnesium</keyword>
<keyword evidence="2 8" id="KW-1277">Toxin-antitoxin system</keyword>
<dbReference type="KEGG" id="lse:F1C12_07240"/>
<keyword evidence="5 8" id="KW-0378">Hydrolase</keyword>
<keyword evidence="8" id="KW-0800">Toxin</keyword>